<evidence type="ECO:0000256" key="1">
    <source>
        <dbReference type="ARBA" id="ARBA00004138"/>
    </source>
</evidence>
<evidence type="ECO:0000256" key="5">
    <source>
        <dbReference type="ARBA" id="ARBA00023273"/>
    </source>
</evidence>
<evidence type="ECO:0000256" key="3">
    <source>
        <dbReference type="ARBA" id="ARBA00022490"/>
    </source>
</evidence>
<dbReference type="InterPro" id="IPR053879">
    <property type="entry name" value="HYDIN_VesB_CFA65-like_Ig"/>
</dbReference>
<dbReference type="Proteomes" id="UP000287352">
    <property type="component" value="Unassembled WGS sequence"/>
</dbReference>
<keyword evidence="4" id="KW-0969">Cilium</keyword>
<dbReference type="RefSeq" id="WP_161975568.1">
    <property type="nucleotide sequence ID" value="NZ_BIFR01000001.1"/>
</dbReference>
<evidence type="ECO:0000313" key="8">
    <source>
        <dbReference type="EMBL" id="GCE13662.1"/>
    </source>
</evidence>
<keyword evidence="5" id="KW-0966">Cell projection</keyword>
<evidence type="ECO:0000259" key="6">
    <source>
        <dbReference type="Pfam" id="PF13360"/>
    </source>
</evidence>
<dbReference type="GO" id="GO:0005737">
    <property type="term" value="C:cytoplasm"/>
    <property type="evidence" value="ECO:0007669"/>
    <property type="project" value="UniProtKB-SubCell"/>
</dbReference>
<gene>
    <name evidence="8" type="ORF">KTT_35210</name>
</gene>
<dbReference type="Gene3D" id="2.140.10.10">
    <property type="entry name" value="Quinoprotein alcohol dehydrogenase-like superfamily"/>
    <property type="match status" value="1"/>
</dbReference>
<dbReference type="Pfam" id="PF13360">
    <property type="entry name" value="PQQ_2"/>
    <property type="match status" value="1"/>
</dbReference>
<organism evidence="8 9">
    <name type="scientific">Tengunoibacter tsumagoiensis</name>
    <dbReference type="NCBI Taxonomy" id="2014871"/>
    <lineage>
        <taxon>Bacteria</taxon>
        <taxon>Bacillati</taxon>
        <taxon>Chloroflexota</taxon>
        <taxon>Ktedonobacteria</taxon>
        <taxon>Ktedonobacterales</taxon>
        <taxon>Dictyobacteraceae</taxon>
        <taxon>Tengunoibacter</taxon>
    </lineage>
</organism>
<evidence type="ECO:0008006" key="10">
    <source>
        <dbReference type="Google" id="ProtNLM"/>
    </source>
</evidence>
<dbReference type="AlphaFoldDB" id="A0A402A3L5"/>
<dbReference type="Pfam" id="PF22544">
    <property type="entry name" value="HYDIN_VesB_CFA65-like_Ig"/>
    <property type="match status" value="1"/>
</dbReference>
<keyword evidence="3" id="KW-0963">Cytoplasm</keyword>
<protein>
    <recommendedName>
        <fullName evidence="10">Choice-of-anchor D domain-containing protein</fullName>
    </recommendedName>
</protein>
<keyword evidence="9" id="KW-1185">Reference proteome</keyword>
<dbReference type="InterPro" id="IPR011047">
    <property type="entry name" value="Quinoprotein_ADH-like_sf"/>
</dbReference>
<name>A0A402A3L5_9CHLR</name>
<accession>A0A402A3L5</accession>
<reference evidence="9" key="1">
    <citation type="submission" date="2018-12" db="EMBL/GenBank/DDBJ databases">
        <title>Tengunoibacter tsumagoiensis gen. nov., sp. nov., Dictyobacter kobayashii sp. nov., D. alpinus sp. nov., and D. joshuensis sp. nov. and description of Dictyobacteraceae fam. nov. within the order Ktedonobacterales isolated from Tengu-no-mugimeshi.</title>
        <authorList>
            <person name="Wang C.M."/>
            <person name="Zheng Y."/>
            <person name="Sakai Y."/>
            <person name="Toyoda A."/>
            <person name="Minakuchi Y."/>
            <person name="Abe K."/>
            <person name="Yokota A."/>
            <person name="Yabe S."/>
        </authorList>
    </citation>
    <scope>NUCLEOTIDE SEQUENCE [LARGE SCALE GENOMIC DNA]</scope>
    <source>
        <strain evidence="9">Uno3</strain>
    </source>
</reference>
<dbReference type="SUPFAM" id="SSF50998">
    <property type="entry name" value="Quinoprotein alcohol dehydrogenase-like"/>
    <property type="match status" value="1"/>
</dbReference>
<feature type="domain" description="Pyrrolo-quinoline quinone repeat" evidence="6">
    <location>
        <begin position="65"/>
        <end position="108"/>
    </location>
</feature>
<comment type="subcellular location">
    <subcellularLocation>
        <location evidence="1">Cell projection</location>
        <location evidence="1">Cilium</location>
    </subcellularLocation>
    <subcellularLocation>
        <location evidence="2">Cytoplasm</location>
    </subcellularLocation>
</comment>
<evidence type="ECO:0000259" key="7">
    <source>
        <dbReference type="Pfam" id="PF22544"/>
    </source>
</evidence>
<dbReference type="Gene3D" id="2.60.40.10">
    <property type="entry name" value="Immunoglobulins"/>
    <property type="match status" value="1"/>
</dbReference>
<dbReference type="InterPro" id="IPR013783">
    <property type="entry name" value="Ig-like_fold"/>
</dbReference>
<feature type="domain" description="HYDIN/VesB/CFA65-like Ig-like" evidence="7">
    <location>
        <begin position="643"/>
        <end position="733"/>
    </location>
</feature>
<comment type="caution">
    <text evidence="8">The sequence shown here is derived from an EMBL/GenBank/DDBJ whole genome shotgun (WGS) entry which is preliminary data.</text>
</comment>
<evidence type="ECO:0000313" key="9">
    <source>
        <dbReference type="Proteomes" id="UP000287352"/>
    </source>
</evidence>
<dbReference type="InterPro" id="IPR002372">
    <property type="entry name" value="PQQ_rpt_dom"/>
</dbReference>
<evidence type="ECO:0000256" key="4">
    <source>
        <dbReference type="ARBA" id="ARBA00023069"/>
    </source>
</evidence>
<sequence>MSLFVRISAILLLVLLPLTALEMAFDVLSAKADVITQSHDDLRTGWYSSTSKLTPVAIQSGKFGQTFATSVVGQVYAQPLVADGVLLVVTEANNVYGLDPKSGKQLWMRNVGIPFDPQQINCTNIVPSIGITGTPVIDPVARSAYFVAKTYVHGNSGPAQLFMHSIDIKSGIERKGFPVLIQGKAANDPSHTFGATLELQRPGLVLTRGVVYAAFGGHCDEAPYEGWVAGVSTSGQLKTLWTDEAGQPQSDPEGPGAGIWTSGVGLLSDGPGQILFSTGNGKFPALNTPGKATTPKALGQSVVRLTAQNDGSLKATDFFAPYDADLLDDYGSDVGSGAPMELPPADFGTHQYPRIAIEVTKQGYIYLLDANNLGGRGEGIGGGDAAIQRLNLSGGMWGRPGVWPGDGGYVYMVSAHRGEGNGVLQAYRYLLSNGRPTLLAAGTAPGLFGFGSTSPIVTSAGDRSGSALVWVIWTSGPDGKDAQLRAYDPVPVDGTLKLRYSFPIGTASKFNSPIVYRDHVYLGTRDGQVMGFGLFAKTPQFLTGDNLDLGNVAYGKEASGILTITAVKKQTITNVTLDNDLFHAGRTSPALPARLLPGQQFQIPITLRPGASANLIGMTVSVESTSGTAQFGVVGFGQPAAGRLTFSSEILSLGGAPLQGQPLSAQATLTNTTATPVNILQETLPVAPFHVDGLIGSNGTLAPGESSTFTVRFTPDQAGYFKDKILLQTSAGQVTLPISASAG</sequence>
<proteinExistence type="predicted"/>
<dbReference type="EMBL" id="BIFR01000001">
    <property type="protein sequence ID" value="GCE13662.1"/>
    <property type="molecule type" value="Genomic_DNA"/>
</dbReference>
<evidence type="ECO:0000256" key="2">
    <source>
        <dbReference type="ARBA" id="ARBA00004496"/>
    </source>
</evidence>